<evidence type="ECO:0000256" key="4">
    <source>
        <dbReference type="ARBA" id="ARBA00023136"/>
    </source>
</evidence>
<dbReference type="GO" id="GO:0016020">
    <property type="term" value="C:membrane"/>
    <property type="evidence" value="ECO:0007669"/>
    <property type="project" value="UniProtKB-SubCell"/>
</dbReference>
<evidence type="ECO:0000256" key="3">
    <source>
        <dbReference type="ARBA" id="ARBA00022989"/>
    </source>
</evidence>
<evidence type="ECO:0000313" key="7">
    <source>
        <dbReference type="Proteomes" id="UP000236319"/>
    </source>
</evidence>
<dbReference type="Proteomes" id="UP000236319">
    <property type="component" value="Unassembled WGS sequence"/>
</dbReference>
<comment type="similarity">
    <text evidence="5">Belongs to the BI1 family.</text>
</comment>
<dbReference type="EMBL" id="BDSA01000002">
    <property type="protein sequence ID" value="GBE60688.1"/>
    <property type="molecule type" value="Genomic_DNA"/>
</dbReference>
<comment type="caution">
    <text evidence="6">The sequence shown here is derived from an EMBL/GenBank/DDBJ whole genome shotgun (WGS) entry which is preliminary data.</text>
</comment>
<keyword evidence="4 5" id="KW-0472">Membrane</keyword>
<dbReference type="GeneID" id="39874458"/>
<dbReference type="OrthoDB" id="7933078at2759"/>
<keyword evidence="3 5" id="KW-1133">Transmembrane helix</keyword>
<sequence length="250" mass="27654">MAANVESRADAASYYDPEKNATGDYYCFSETTPLYIRHEFVKKVFGIVTLQLAASFGFLVLTFNVESMKEFFKANAVIGVVAMVIFFIISLVIACKRSLAHNKTVSASLLVCMTLCMMLYLACVAVHFAVFELTVAAGITAALTLAITLFAMQTKYDFTGWLTYLFCFGIGMIIAGILIAIFPHRAVRIVYAAIGALLMCVYLVVDIQLAVGGKKHEWTIDDYVIAAVCIYVDIISLFLHILRLIHYGNE</sequence>
<dbReference type="VEuPathDB" id="PiroplasmaDB:BOVATA_021810"/>
<keyword evidence="2 5" id="KW-0812">Transmembrane</keyword>
<feature type="transmembrane region" description="Helical" evidence="5">
    <location>
        <begin position="164"/>
        <end position="183"/>
    </location>
</feature>
<evidence type="ECO:0000256" key="5">
    <source>
        <dbReference type="RuleBase" id="RU004379"/>
    </source>
</evidence>
<feature type="transmembrane region" description="Helical" evidence="5">
    <location>
        <begin position="135"/>
        <end position="152"/>
    </location>
</feature>
<keyword evidence="7" id="KW-1185">Reference proteome</keyword>
<feature type="transmembrane region" description="Helical" evidence="5">
    <location>
        <begin position="107"/>
        <end position="129"/>
    </location>
</feature>
<dbReference type="RefSeq" id="XP_028866931.1">
    <property type="nucleotide sequence ID" value="XM_029011098.1"/>
</dbReference>
<dbReference type="AlphaFoldDB" id="A0A2H6KCG7"/>
<accession>A0A2H6KCG7</accession>
<keyword evidence="6" id="KW-0675">Receptor</keyword>
<feature type="transmembrane region" description="Helical" evidence="5">
    <location>
        <begin position="44"/>
        <end position="64"/>
    </location>
</feature>
<comment type="subcellular location">
    <subcellularLocation>
        <location evidence="1">Membrane</location>
        <topology evidence="1">Multi-pass membrane protein</topology>
    </subcellularLocation>
</comment>
<reference evidence="6 7" key="1">
    <citation type="journal article" date="2017" name="BMC Genomics">
        <title>Whole-genome assembly of Babesia ovata and comparative genomics between closely related pathogens.</title>
        <authorList>
            <person name="Yamagishi J."/>
            <person name="Asada M."/>
            <person name="Hakimi H."/>
            <person name="Tanaka T.Q."/>
            <person name="Sugimoto C."/>
            <person name="Kawazu S."/>
        </authorList>
    </citation>
    <scope>NUCLEOTIDE SEQUENCE [LARGE SCALE GENOMIC DNA]</scope>
    <source>
        <strain evidence="6 7">Miyake</strain>
    </source>
</reference>
<gene>
    <name evidence="6" type="ORF">BOVATA_021810</name>
</gene>
<evidence type="ECO:0000256" key="1">
    <source>
        <dbReference type="ARBA" id="ARBA00004141"/>
    </source>
</evidence>
<dbReference type="InterPro" id="IPR006214">
    <property type="entry name" value="Bax_inhibitor_1-related"/>
</dbReference>
<organism evidence="6 7">
    <name type="scientific">Babesia ovata</name>
    <dbReference type="NCBI Taxonomy" id="189622"/>
    <lineage>
        <taxon>Eukaryota</taxon>
        <taxon>Sar</taxon>
        <taxon>Alveolata</taxon>
        <taxon>Apicomplexa</taxon>
        <taxon>Aconoidasida</taxon>
        <taxon>Piroplasmida</taxon>
        <taxon>Babesiidae</taxon>
        <taxon>Babesia</taxon>
    </lineage>
</organism>
<feature type="transmembrane region" description="Helical" evidence="5">
    <location>
        <begin position="76"/>
        <end position="95"/>
    </location>
</feature>
<feature type="transmembrane region" description="Helical" evidence="5">
    <location>
        <begin position="189"/>
        <end position="211"/>
    </location>
</feature>
<dbReference type="Pfam" id="PF01027">
    <property type="entry name" value="Bax1-I"/>
    <property type="match status" value="1"/>
</dbReference>
<evidence type="ECO:0000256" key="2">
    <source>
        <dbReference type="ARBA" id="ARBA00022692"/>
    </source>
</evidence>
<dbReference type="PANTHER" id="PTHR23291">
    <property type="entry name" value="BAX INHIBITOR-RELATED"/>
    <property type="match status" value="1"/>
</dbReference>
<name>A0A2H6KCG7_9APIC</name>
<evidence type="ECO:0000313" key="6">
    <source>
        <dbReference type="EMBL" id="GBE60688.1"/>
    </source>
</evidence>
<proteinExistence type="inferred from homology"/>
<dbReference type="PANTHER" id="PTHR23291:SF47">
    <property type="entry name" value="TRANSMEMBRANE BAX INHIBITOR MOTIF CONTAINING 7"/>
    <property type="match status" value="1"/>
</dbReference>
<protein>
    <submittedName>
        <fullName evidence="6">N-methyl-aspartate receptor</fullName>
    </submittedName>
</protein>
<feature type="transmembrane region" description="Helical" evidence="5">
    <location>
        <begin position="223"/>
        <end position="245"/>
    </location>
</feature>